<feature type="transmembrane region" description="Helical" evidence="5">
    <location>
        <begin position="158"/>
        <end position="176"/>
    </location>
</feature>
<feature type="transmembrane region" description="Helical" evidence="5">
    <location>
        <begin position="102"/>
        <end position="122"/>
    </location>
</feature>
<feature type="transmembrane region" description="Helical" evidence="5">
    <location>
        <begin position="196"/>
        <end position="212"/>
    </location>
</feature>
<keyword evidence="3 5" id="KW-1133">Transmembrane helix</keyword>
<dbReference type="STRING" id="435880.SAMN04487988_12220"/>
<dbReference type="AlphaFoldDB" id="A0A1I2XRJ5"/>
<keyword evidence="2 5" id="KW-0812">Transmembrane</keyword>
<keyword evidence="7" id="KW-0436">Ligase</keyword>
<feature type="transmembrane region" description="Helical" evidence="5">
    <location>
        <begin position="356"/>
        <end position="376"/>
    </location>
</feature>
<keyword evidence="4 5" id="KW-0472">Membrane</keyword>
<feature type="transmembrane region" description="Helical" evidence="5">
    <location>
        <begin position="224"/>
        <end position="249"/>
    </location>
</feature>
<feature type="transmembrane region" description="Helical" evidence="5">
    <location>
        <begin position="15"/>
        <end position="45"/>
    </location>
</feature>
<dbReference type="GO" id="GO:0016020">
    <property type="term" value="C:membrane"/>
    <property type="evidence" value="ECO:0007669"/>
    <property type="project" value="UniProtKB-SubCell"/>
</dbReference>
<evidence type="ECO:0000259" key="6">
    <source>
        <dbReference type="Pfam" id="PF04932"/>
    </source>
</evidence>
<sequence>MLNSIRFVISDQIRIYIILILIILGGFLGGFLGAFGIFLFSFLYLKNLRLEFLLIVFLLTFFLGDNISGFFSFANNLRFLLIGFSVVYLFQKGLLKLNFGWKIGLFTLFGLFVTALFSPLGIIALSRAVAYLLMALILFKLIDLLYRKNPFEVERLIFSFLLIFIFINSITIPFRIEGVFYLVGRFKGLMNNPNGLGLLLMFFYPILDLLQKRNNFLKPNRGSLIVKVVIFVMLFLSGSRTAMLAILIYQTSIWLFDSKRLLIPFLLVLPPLLYVVSTADLIEILSSFGFQEELRLDTLSTASGRTEVWVVAWEEVLQHPIFGQGMMYDNYFVDGYRSANIGENAARHWYGVWNSYLSLLLNVGFIGLALYLLFLFRCFQRSTDKKLAFGFLLLILSSAVTESWMAASMNAFTPLLFLYFAMQQQIIYYPIHEEYIDPLHTTDRVLDGVHAS</sequence>
<protein>
    <submittedName>
        <fullName evidence="7">O-antigen ligase</fullName>
    </submittedName>
</protein>
<keyword evidence="8" id="KW-1185">Reference proteome</keyword>
<reference evidence="8" key="1">
    <citation type="submission" date="2016-10" db="EMBL/GenBank/DDBJ databases">
        <authorList>
            <person name="Varghese N."/>
            <person name="Submissions S."/>
        </authorList>
    </citation>
    <scope>NUCLEOTIDE SEQUENCE [LARGE SCALE GENOMIC DNA]</scope>
    <source>
        <strain evidence="8">DSM 19315</strain>
    </source>
</reference>
<dbReference type="PANTHER" id="PTHR37422:SF13">
    <property type="entry name" value="LIPOPOLYSACCHARIDE BIOSYNTHESIS PROTEIN PA4999-RELATED"/>
    <property type="match status" value="1"/>
</dbReference>
<evidence type="ECO:0000256" key="5">
    <source>
        <dbReference type="SAM" id="Phobius"/>
    </source>
</evidence>
<dbReference type="RefSeq" id="WP_092794733.1">
    <property type="nucleotide sequence ID" value="NZ_FOPC01000022.1"/>
</dbReference>
<dbReference type="InterPro" id="IPR007016">
    <property type="entry name" value="O-antigen_ligase-rel_domated"/>
</dbReference>
<dbReference type="PANTHER" id="PTHR37422">
    <property type="entry name" value="TEICHURONIC ACID BIOSYNTHESIS PROTEIN TUAE"/>
    <property type="match status" value="1"/>
</dbReference>
<feature type="transmembrane region" description="Helical" evidence="5">
    <location>
        <begin position="388"/>
        <end position="421"/>
    </location>
</feature>
<dbReference type="OrthoDB" id="1111552at2"/>
<organism evidence="7 8">
    <name type="scientific">Algoriphagus hitonicola</name>
    <dbReference type="NCBI Taxonomy" id="435880"/>
    <lineage>
        <taxon>Bacteria</taxon>
        <taxon>Pseudomonadati</taxon>
        <taxon>Bacteroidota</taxon>
        <taxon>Cytophagia</taxon>
        <taxon>Cytophagales</taxon>
        <taxon>Cyclobacteriaceae</taxon>
        <taxon>Algoriphagus</taxon>
    </lineage>
</organism>
<accession>A0A1I2XRJ5</accession>
<gene>
    <name evidence="7" type="ORF">SAMN04487988_12220</name>
</gene>
<evidence type="ECO:0000313" key="8">
    <source>
        <dbReference type="Proteomes" id="UP000199642"/>
    </source>
</evidence>
<dbReference type="EMBL" id="FOPC01000022">
    <property type="protein sequence ID" value="SFH16083.1"/>
    <property type="molecule type" value="Genomic_DNA"/>
</dbReference>
<feature type="transmembrane region" description="Helical" evidence="5">
    <location>
        <begin position="128"/>
        <end position="146"/>
    </location>
</feature>
<dbReference type="GO" id="GO:0016874">
    <property type="term" value="F:ligase activity"/>
    <property type="evidence" value="ECO:0007669"/>
    <property type="project" value="UniProtKB-KW"/>
</dbReference>
<dbReference type="Proteomes" id="UP000199642">
    <property type="component" value="Unassembled WGS sequence"/>
</dbReference>
<feature type="domain" description="O-antigen ligase-related" evidence="6">
    <location>
        <begin position="227"/>
        <end position="372"/>
    </location>
</feature>
<name>A0A1I2XRJ5_9BACT</name>
<dbReference type="InterPro" id="IPR051533">
    <property type="entry name" value="WaaL-like"/>
</dbReference>
<evidence type="ECO:0000256" key="4">
    <source>
        <dbReference type="ARBA" id="ARBA00023136"/>
    </source>
</evidence>
<feature type="transmembrane region" description="Helical" evidence="5">
    <location>
        <begin position="52"/>
        <end position="71"/>
    </location>
</feature>
<feature type="transmembrane region" description="Helical" evidence="5">
    <location>
        <begin position="261"/>
        <end position="282"/>
    </location>
</feature>
<dbReference type="Pfam" id="PF04932">
    <property type="entry name" value="Wzy_C"/>
    <property type="match status" value="1"/>
</dbReference>
<evidence type="ECO:0000313" key="7">
    <source>
        <dbReference type="EMBL" id="SFH16083.1"/>
    </source>
</evidence>
<proteinExistence type="predicted"/>
<evidence type="ECO:0000256" key="3">
    <source>
        <dbReference type="ARBA" id="ARBA00022989"/>
    </source>
</evidence>
<evidence type="ECO:0000256" key="2">
    <source>
        <dbReference type="ARBA" id="ARBA00022692"/>
    </source>
</evidence>
<evidence type="ECO:0000256" key="1">
    <source>
        <dbReference type="ARBA" id="ARBA00004141"/>
    </source>
</evidence>
<comment type="subcellular location">
    <subcellularLocation>
        <location evidence="1">Membrane</location>
        <topology evidence="1">Multi-pass membrane protein</topology>
    </subcellularLocation>
</comment>